<evidence type="ECO:0000256" key="1">
    <source>
        <dbReference type="ARBA" id="ARBA00005705"/>
    </source>
</evidence>
<comment type="similarity">
    <text evidence="1">Belongs to the peptidase C69 family. Secernin subfamily.</text>
</comment>
<dbReference type="Proteomes" id="UP000694941">
    <property type="component" value="Unplaced"/>
</dbReference>
<dbReference type="RefSeq" id="XP_013781410.1">
    <property type="nucleotide sequence ID" value="XM_013925956.2"/>
</dbReference>
<dbReference type="PANTHER" id="PTHR12994">
    <property type="entry name" value="SECERNIN"/>
    <property type="match status" value="1"/>
</dbReference>
<proteinExistence type="inferred from homology"/>
<dbReference type="Pfam" id="PF03577">
    <property type="entry name" value="Peptidase_C69"/>
    <property type="match status" value="1"/>
</dbReference>
<organism evidence="2 3">
    <name type="scientific">Limulus polyphemus</name>
    <name type="common">Atlantic horseshoe crab</name>
    <dbReference type="NCBI Taxonomy" id="6850"/>
    <lineage>
        <taxon>Eukaryota</taxon>
        <taxon>Metazoa</taxon>
        <taxon>Ecdysozoa</taxon>
        <taxon>Arthropoda</taxon>
        <taxon>Chelicerata</taxon>
        <taxon>Merostomata</taxon>
        <taxon>Xiphosura</taxon>
        <taxon>Limulidae</taxon>
        <taxon>Limulus</taxon>
    </lineage>
</organism>
<dbReference type="PANTHER" id="PTHR12994:SF17">
    <property type="entry name" value="LD30995P"/>
    <property type="match status" value="1"/>
</dbReference>
<protein>
    <submittedName>
        <fullName evidence="3">Secernin-1-like</fullName>
    </submittedName>
</protein>
<evidence type="ECO:0000313" key="2">
    <source>
        <dbReference type="Proteomes" id="UP000694941"/>
    </source>
</evidence>
<dbReference type="InterPro" id="IPR005322">
    <property type="entry name" value="Peptidase_C69"/>
</dbReference>
<name>A0ABM1BGA0_LIMPO</name>
<evidence type="ECO:0000313" key="3">
    <source>
        <dbReference type="RefSeq" id="XP_013781410.1"/>
    </source>
</evidence>
<reference evidence="3" key="1">
    <citation type="submission" date="2025-08" db="UniProtKB">
        <authorList>
            <consortium name="RefSeq"/>
        </authorList>
    </citation>
    <scope>IDENTIFICATION</scope>
    <source>
        <tissue evidence="3">Muscle</tissue>
    </source>
</reference>
<accession>A0ABM1BGA0</accession>
<dbReference type="GeneID" id="106465719"/>
<gene>
    <name evidence="3" type="primary">LOC106465719</name>
</gene>
<dbReference type="Gene3D" id="3.60.60.10">
    <property type="entry name" value="Penicillin V Acylase, Chain A"/>
    <property type="match status" value="1"/>
</dbReference>
<keyword evidence="2" id="KW-1185">Reference proteome</keyword>
<sequence length="423" mass="47271">MDLPTSCDTFVVLPPSTAQGFIVFGKNSNRPSGEVQEVVYFPAADYPADSKIQCTYIEVEQVPHTHSVILSKPAWMWGAEMGANEYGVCIGNEAVRTKLNGPEDDEERLLGSDLVRLGLERATTALDALKVITELLDKYGQGGPCSESGHINSYHSSFLIVDRSEAYVLETAGKYWAAEHITSGHRNISNTLSIGTKIDLMHDHLKEYAQSSGLWDPNQGDLNFCQVFGDHNETDTKRFNCGKNLLSKLSASGEFGISSMLTVLRDSDSEICRGPVHTYPTASSQVSVITSVNSPRPCCHWFTGTPDPCHSIFKPFIFCPKVRISPHIQSPKIPEEEDPAKIQPRFQKTVDRSHVLYRYHQRAYSVMTGDGDEGEELCKTMQELESKCLQDMERFLDNFTPENYSDAADLFKDIVESEIKFYK</sequence>